<reference evidence="1" key="2">
    <citation type="submission" date="2023-02" db="EMBL/GenBank/DDBJ databases">
        <authorList>
            <person name="Swenson N.G."/>
            <person name="Wegrzyn J.L."/>
            <person name="Mcevoy S.L."/>
        </authorList>
    </citation>
    <scope>NUCLEOTIDE SEQUENCE</scope>
    <source>
        <strain evidence="1">91603</strain>
        <tissue evidence="1">Leaf</tissue>
    </source>
</reference>
<evidence type="ECO:0000313" key="1">
    <source>
        <dbReference type="EMBL" id="KAI9185003.1"/>
    </source>
</evidence>
<comment type="caution">
    <text evidence="1">The sequence shown here is derived from an EMBL/GenBank/DDBJ whole genome shotgun (WGS) entry which is preliminary data.</text>
</comment>
<dbReference type="Proteomes" id="UP001064489">
    <property type="component" value="Chromosome 3"/>
</dbReference>
<evidence type="ECO:0000313" key="2">
    <source>
        <dbReference type="Proteomes" id="UP001064489"/>
    </source>
</evidence>
<proteinExistence type="predicted"/>
<protein>
    <submittedName>
        <fullName evidence="1">Uncharacterized protein</fullName>
    </submittedName>
</protein>
<sequence length="237" mass="27410">MSFWGFSNSEWEWRWRGRVGLVDFKDRFFWLRLAAGKMLKLLDVSIVWDLGRANSRLRLSCNKLHQISFPWLFKSDGSHVLRHIGNVGPGSVFGWDSLLCLVEKKKSWKNLFASMGPGFLVSIALIHRSWKFDWNGLCIEYALPNSISDRCSSIWVQYIGSSSTAAIEDVSPILTKFDYPKKGEDPGLQRIWILLCASASESDRAEDIVEERCQDCRRLLQQRVVQSEVYQKNKQRD</sequence>
<dbReference type="EMBL" id="JAJSOW010000100">
    <property type="protein sequence ID" value="KAI9185003.1"/>
    <property type="molecule type" value="Genomic_DNA"/>
</dbReference>
<keyword evidence="2" id="KW-1185">Reference proteome</keyword>
<accession>A0AAD5J311</accession>
<reference evidence="1" key="1">
    <citation type="journal article" date="2022" name="Plant J.">
        <title>Strategies of tolerance reflected in two North American maple genomes.</title>
        <authorList>
            <person name="McEvoy S.L."/>
            <person name="Sezen U.U."/>
            <person name="Trouern-Trend A."/>
            <person name="McMahon S.M."/>
            <person name="Schaberg P.G."/>
            <person name="Yang J."/>
            <person name="Wegrzyn J.L."/>
            <person name="Swenson N.G."/>
        </authorList>
    </citation>
    <scope>NUCLEOTIDE SEQUENCE</scope>
    <source>
        <strain evidence="1">91603</strain>
    </source>
</reference>
<dbReference type="AlphaFoldDB" id="A0AAD5J311"/>
<organism evidence="1 2">
    <name type="scientific">Acer negundo</name>
    <name type="common">Box elder</name>
    <dbReference type="NCBI Taxonomy" id="4023"/>
    <lineage>
        <taxon>Eukaryota</taxon>
        <taxon>Viridiplantae</taxon>
        <taxon>Streptophyta</taxon>
        <taxon>Embryophyta</taxon>
        <taxon>Tracheophyta</taxon>
        <taxon>Spermatophyta</taxon>
        <taxon>Magnoliopsida</taxon>
        <taxon>eudicotyledons</taxon>
        <taxon>Gunneridae</taxon>
        <taxon>Pentapetalae</taxon>
        <taxon>rosids</taxon>
        <taxon>malvids</taxon>
        <taxon>Sapindales</taxon>
        <taxon>Sapindaceae</taxon>
        <taxon>Hippocastanoideae</taxon>
        <taxon>Acereae</taxon>
        <taxon>Acer</taxon>
    </lineage>
</organism>
<gene>
    <name evidence="1" type="ORF">LWI28_003270</name>
</gene>
<name>A0AAD5J311_ACENE</name>